<feature type="region of interest" description="Disordered" evidence="6">
    <location>
        <begin position="235"/>
        <end position="258"/>
    </location>
</feature>
<evidence type="ECO:0000256" key="2">
    <source>
        <dbReference type="ARBA" id="ARBA00022723"/>
    </source>
</evidence>
<evidence type="ECO:0000256" key="1">
    <source>
        <dbReference type="ARBA" id="ARBA00001941"/>
    </source>
</evidence>
<dbReference type="GO" id="GO:0005975">
    <property type="term" value="P:carbohydrate metabolic process"/>
    <property type="evidence" value="ECO:0007669"/>
    <property type="project" value="InterPro"/>
</dbReference>
<reference evidence="8 9" key="1">
    <citation type="submission" date="2016-07" db="EMBL/GenBank/DDBJ databases">
        <title>Pervasive Adenine N6-methylation of Active Genes in Fungi.</title>
        <authorList>
            <consortium name="DOE Joint Genome Institute"/>
            <person name="Mondo S.J."/>
            <person name="Dannebaum R.O."/>
            <person name="Kuo R.C."/>
            <person name="Labutti K."/>
            <person name="Haridas S."/>
            <person name="Kuo A."/>
            <person name="Salamov A."/>
            <person name="Ahrendt S.R."/>
            <person name="Lipzen A."/>
            <person name="Sullivan W."/>
            <person name="Andreopoulos W.B."/>
            <person name="Clum A."/>
            <person name="Lindquist E."/>
            <person name="Daum C."/>
            <person name="Ramamoorthy G.K."/>
            <person name="Gryganskyi A."/>
            <person name="Culley D."/>
            <person name="Magnuson J.K."/>
            <person name="James T.Y."/>
            <person name="O'Malley M.A."/>
            <person name="Stajich J.E."/>
            <person name="Spatafora J.W."/>
            <person name="Visel A."/>
            <person name="Grigoriev I.V."/>
        </authorList>
    </citation>
    <scope>NUCLEOTIDE SEQUENCE [LARGE SCALE GENOMIC DNA]</scope>
    <source>
        <strain evidence="8 9">NRRL 1336</strain>
    </source>
</reference>
<dbReference type="PANTHER" id="PTHR46471:SF2">
    <property type="entry name" value="CHITIN DEACETYLASE-RELATED"/>
    <property type="match status" value="1"/>
</dbReference>
<evidence type="ECO:0000256" key="4">
    <source>
        <dbReference type="ARBA" id="ARBA00022801"/>
    </source>
</evidence>
<gene>
    <name evidence="8" type="ORF">BCR42DRAFT_489826</name>
</gene>
<dbReference type="GO" id="GO:0016810">
    <property type="term" value="F:hydrolase activity, acting on carbon-nitrogen (but not peptide) bonds"/>
    <property type="evidence" value="ECO:0007669"/>
    <property type="project" value="InterPro"/>
</dbReference>
<dbReference type="OrthoDB" id="407355at2759"/>
<proteinExistence type="predicted"/>
<dbReference type="Proteomes" id="UP000193560">
    <property type="component" value="Unassembled WGS sequence"/>
</dbReference>
<comment type="cofactor">
    <cofactor evidence="1">
        <name>Co(2+)</name>
        <dbReference type="ChEBI" id="CHEBI:48828"/>
    </cofactor>
</comment>
<dbReference type="InterPro" id="IPR011330">
    <property type="entry name" value="Glyco_hydro/deAcase_b/a-brl"/>
</dbReference>
<evidence type="ECO:0000313" key="9">
    <source>
        <dbReference type="Proteomes" id="UP000193560"/>
    </source>
</evidence>
<dbReference type="GO" id="GO:0046872">
    <property type="term" value="F:metal ion binding"/>
    <property type="evidence" value="ECO:0007669"/>
    <property type="project" value="UniProtKB-KW"/>
</dbReference>
<organism evidence="8 9">
    <name type="scientific">Absidia repens</name>
    <dbReference type="NCBI Taxonomy" id="90262"/>
    <lineage>
        <taxon>Eukaryota</taxon>
        <taxon>Fungi</taxon>
        <taxon>Fungi incertae sedis</taxon>
        <taxon>Mucoromycota</taxon>
        <taxon>Mucoromycotina</taxon>
        <taxon>Mucoromycetes</taxon>
        <taxon>Mucorales</taxon>
        <taxon>Cunninghamellaceae</taxon>
        <taxon>Absidia</taxon>
    </lineage>
</organism>
<evidence type="ECO:0000256" key="6">
    <source>
        <dbReference type="SAM" id="MobiDB-lite"/>
    </source>
</evidence>
<dbReference type="Pfam" id="PF01522">
    <property type="entry name" value="Polysacc_deac_1"/>
    <property type="match status" value="1"/>
</dbReference>
<dbReference type="AlphaFoldDB" id="A0A1X2IL42"/>
<dbReference type="PROSITE" id="PS51677">
    <property type="entry name" value="NODB"/>
    <property type="match status" value="1"/>
</dbReference>
<comment type="caution">
    <text evidence="8">The sequence shown here is derived from an EMBL/GenBank/DDBJ whole genome shotgun (WGS) entry which is preliminary data.</text>
</comment>
<accession>A0A1X2IL42</accession>
<dbReference type="InterPro" id="IPR002509">
    <property type="entry name" value="NODB_dom"/>
</dbReference>
<dbReference type="STRING" id="90262.A0A1X2IL42"/>
<keyword evidence="9" id="KW-1185">Reference proteome</keyword>
<evidence type="ECO:0000256" key="3">
    <source>
        <dbReference type="ARBA" id="ARBA00022729"/>
    </source>
</evidence>
<keyword evidence="2" id="KW-0479">Metal-binding</keyword>
<evidence type="ECO:0000259" key="7">
    <source>
        <dbReference type="PROSITE" id="PS51677"/>
    </source>
</evidence>
<keyword evidence="5" id="KW-0119">Carbohydrate metabolism</keyword>
<feature type="domain" description="NodB homology" evidence="7">
    <location>
        <begin position="29"/>
        <end position="220"/>
    </location>
</feature>
<protein>
    <recommendedName>
        <fullName evidence="7">NodB homology domain-containing protein</fullName>
    </recommendedName>
</protein>
<dbReference type="PANTHER" id="PTHR46471">
    <property type="entry name" value="CHITIN DEACETYLASE"/>
    <property type="match status" value="1"/>
</dbReference>
<dbReference type="Gene3D" id="3.20.20.370">
    <property type="entry name" value="Glycoside hydrolase/deacetylase"/>
    <property type="match status" value="1"/>
</dbReference>
<evidence type="ECO:0000313" key="8">
    <source>
        <dbReference type="EMBL" id="ORZ18470.1"/>
    </source>
</evidence>
<dbReference type="EMBL" id="MCGE01000008">
    <property type="protein sequence ID" value="ORZ18470.1"/>
    <property type="molecule type" value="Genomic_DNA"/>
</dbReference>
<keyword evidence="4" id="KW-0378">Hydrolase</keyword>
<name>A0A1X2IL42_9FUNG</name>
<sequence>MPLPIWNHPTASVATNGPAPQATACSGSGQIAVTYNEGPSDVTAKVLNGLKAAQAKANFFVNASWLYTQQYAMILQRAYNDGHFIGMTYRAPGDSSDGLSDDQIKQDVENTAKIVETLIGVAPKYVRLHYSTPEDYRLEHIIRNMGYTLVAYNLDTMDYNYKGNPAGIAQLYRDTFSKQLDTYDSKGSFISVQYDIPDTGSWRAIYEMVNVINEAGYTMVRLDGCLQDKNPYKENAQSNKTVSDKHSFGTSGYKEGQSAVEAPSNLNNTVVDTSDIQLVNKNQKKNHAEALTSSTSLVLASLFGLFMFA</sequence>
<evidence type="ECO:0000256" key="5">
    <source>
        <dbReference type="ARBA" id="ARBA00023277"/>
    </source>
</evidence>
<dbReference type="SUPFAM" id="SSF88713">
    <property type="entry name" value="Glycoside hydrolase/deacetylase"/>
    <property type="match status" value="1"/>
</dbReference>
<keyword evidence="3" id="KW-0732">Signal</keyword>